<reference evidence="1" key="1">
    <citation type="submission" date="2020-01" db="EMBL/GenBank/DDBJ databases">
        <authorList>
            <consortium name="DOE Joint Genome Institute"/>
            <person name="Haridas S."/>
            <person name="Albert R."/>
            <person name="Binder M."/>
            <person name="Bloem J."/>
            <person name="Labutti K."/>
            <person name="Salamov A."/>
            <person name="Andreopoulos B."/>
            <person name="Baker S.E."/>
            <person name="Barry K."/>
            <person name="Bills G."/>
            <person name="Bluhm B.H."/>
            <person name="Cannon C."/>
            <person name="Castanera R."/>
            <person name="Culley D.E."/>
            <person name="Daum C."/>
            <person name="Ezra D."/>
            <person name="Gonzalez J.B."/>
            <person name="Henrissat B."/>
            <person name="Kuo A."/>
            <person name="Liang C."/>
            <person name="Lipzen A."/>
            <person name="Lutzoni F."/>
            <person name="Magnuson J."/>
            <person name="Mondo S."/>
            <person name="Nolan M."/>
            <person name="Ohm R."/>
            <person name="Pangilinan J."/>
            <person name="Park H.-J."/>
            <person name="Ramirez L."/>
            <person name="Alfaro M."/>
            <person name="Sun H."/>
            <person name="Tritt A."/>
            <person name="Yoshinaga Y."/>
            <person name="Zwiers L.-H."/>
            <person name="Turgeon B.G."/>
            <person name="Goodwin S.B."/>
            <person name="Spatafora J.W."/>
            <person name="Crous P.W."/>
            <person name="Grigoriev I.V."/>
        </authorList>
    </citation>
    <scope>NUCLEOTIDE SEQUENCE</scope>
    <source>
        <strain evidence="1">P77</strain>
    </source>
</reference>
<sequence length="88" mass="9595">MSAAAAGLALVPNPVFGYYHYIGFSSCSFKIGLQAMVSSSTEYGAAISPRSRYLHTPLLIVLKGVSLILFTLQDRSHISMPMSWWEGP</sequence>
<organism evidence="1 2">
    <name type="scientific">Decorospora gaudefroyi</name>
    <dbReference type="NCBI Taxonomy" id="184978"/>
    <lineage>
        <taxon>Eukaryota</taxon>
        <taxon>Fungi</taxon>
        <taxon>Dikarya</taxon>
        <taxon>Ascomycota</taxon>
        <taxon>Pezizomycotina</taxon>
        <taxon>Dothideomycetes</taxon>
        <taxon>Pleosporomycetidae</taxon>
        <taxon>Pleosporales</taxon>
        <taxon>Pleosporineae</taxon>
        <taxon>Pleosporaceae</taxon>
        <taxon>Decorospora</taxon>
    </lineage>
</organism>
<evidence type="ECO:0000313" key="1">
    <source>
        <dbReference type="EMBL" id="KAF1831337.1"/>
    </source>
</evidence>
<dbReference type="Proteomes" id="UP000800040">
    <property type="component" value="Unassembled WGS sequence"/>
</dbReference>
<name>A0A6A5K8N9_9PLEO</name>
<accession>A0A6A5K8N9</accession>
<keyword evidence="2" id="KW-1185">Reference proteome</keyword>
<dbReference type="AlphaFoldDB" id="A0A6A5K8N9"/>
<gene>
    <name evidence="1" type="ORF">BDW02DRAFT_57023</name>
</gene>
<proteinExistence type="predicted"/>
<dbReference type="EMBL" id="ML975366">
    <property type="protein sequence ID" value="KAF1831337.1"/>
    <property type="molecule type" value="Genomic_DNA"/>
</dbReference>
<evidence type="ECO:0000313" key="2">
    <source>
        <dbReference type="Proteomes" id="UP000800040"/>
    </source>
</evidence>
<protein>
    <submittedName>
        <fullName evidence="1">Uncharacterized protein</fullName>
    </submittedName>
</protein>